<organism evidence="1 2">
    <name type="scientific">Denitrovibrio acetiphilus (strain DSM 12809 / NBRC 114555 / N2460)</name>
    <dbReference type="NCBI Taxonomy" id="522772"/>
    <lineage>
        <taxon>Bacteria</taxon>
        <taxon>Pseudomonadati</taxon>
        <taxon>Deferribacterota</taxon>
        <taxon>Deferribacteres</taxon>
        <taxon>Deferribacterales</taxon>
        <taxon>Geovibrionaceae</taxon>
        <taxon>Denitrovibrio</taxon>
    </lineage>
</organism>
<dbReference type="STRING" id="522772.Dacet_0662"/>
<dbReference type="InParanoid" id="D4H4Q6"/>
<dbReference type="PaxDb" id="522772-Dacet_0662"/>
<evidence type="ECO:0000313" key="2">
    <source>
        <dbReference type="Proteomes" id="UP000002012"/>
    </source>
</evidence>
<dbReference type="HOGENOM" id="CLU_2422073_0_0_0"/>
<protein>
    <recommendedName>
        <fullName evidence="3">CobQ/CobB/MinD/ParA nucleotide binding domain-containing protein</fullName>
    </recommendedName>
</protein>
<sequence length="91" mass="10177">MVILVFTTKGGAGKSTISREIVSAERAKDITIVEIDSLNMTQKRYEKSFKAVVELDNTNIESLYKLLRKARLGNDDVVIDVGSDNLEMTRL</sequence>
<accession>D4H4Q6</accession>
<gene>
    <name evidence="1" type="ordered locus">Dacet_0662</name>
</gene>
<dbReference type="Gene3D" id="3.40.50.300">
    <property type="entry name" value="P-loop containing nucleotide triphosphate hydrolases"/>
    <property type="match status" value="1"/>
</dbReference>
<reference evidence="1 2" key="1">
    <citation type="journal article" date="2010" name="Stand. Genomic Sci.">
        <title>Complete genome sequence of Denitrovibrio acetiphilus type strain (N2460).</title>
        <authorList>
            <person name="Kiss H."/>
            <person name="Lang E."/>
            <person name="Lapidus A."/>
            <person name="Copeland A."/>
            <person name="Nolan M."/>
            <person name="Glavina Del Rio T."/>
            <person name="Chen F."/>
            <person name="Lucas S."/>
            <person name="Tice H."/>
            <person name="Cheng J.F."/>
            <person name="Han C."/>
            <person name="Goodwin L."/>
            <person name="Pitluck S."/>
            <person name="Liolios K."/>
            <person name="Pati A."/>
            <person name="Ivanova N."/>
            <person name="Mavromatis K."/>
            <person name="Chen A."/>
            <person name="Palaniappan K."/>
            <person name="Land M."/>
            <person name="Hauser L."/>
            <person name="Chang Y.J."/>
            <person name="Jeffries C.D."/>
            <person name="Detter J.C."/>
            <person name="Brettin T."/>
            <person name="Spring S."/>
            <person name="Rohde M."/>
            <person name="Goker M."/>
            <person name="Woyke T."/>
            <person name="Bristow J."/>
            <person name="Eisen J.A."/>
            <person name="Markowitz V."/>
            <person name="Hugenholtz P."/>
            <person name="Kyrpides N.C."/>
            <person name="Klenk H.P."/>
        </authorList>
    </citation>
    <scope>NUCLEOTIDE SEQUENCE [LARGE SCALE GENOMIC DNA]</scope>
    <source>
        <strain evidence="2">DSM 12809 / NBRC 114555 / N2460</strain>
    </source>
</reference>
<name>D4H4Q6_DENA2</name>
<dbReference type="SUPFAM" id="SSF52540">
    <property type="entry name" value="P-loop containing nucleoside triphosphate hydrolases"/>
    <property type="match status" value="1"/>
</dbReference>
<evidence type="ECO:0008006" key="3">
    <source>
        <dbReference type="Google" id="ProtNLM"/>
    </source>
</evidence>
<dbReference type="InterPro" id="IPR027417">
    <property type="entry name" value="P-loop_NTPase"/>
</dbReference>
<proteinExistence type="predicted"/>
<dbReference type="KEGG" id="dap:Dacet_0662"/>
<dbReference type="Proteomes" id="UP000002012">
    <property type="component" value="Chromosome"/>
</dbReference>
<keyword evidence="2" id="KW-1185">Reference proteome</keyword>
<dbReference type="AlphaFoldDB" id="D4H4Q6"/>
<evidence type="ECO:0000313" key="1">
    <source>
        <dbReference type="EMBL" id="ADD67450.1"/>
    </source>
</evidence>
<dbReference type="EMBL" id="CP001968">
    <property type="protein sequence ID" value="ADD67450.1"/>
    <property type="molecule type" value="Genomic_DNA"/>
</dbReference>